<organism evidence="2 3">
    <name type="scientific">Pseudodesulfovibrio portus</name>
    <dbReference type="NCBI Taxonomy" id="231439"/>
    <lineage>
        <taxon>Bacteria</taxon>
        <taxon>Pseudomonadati</taxon>
        <taxon>Thermodesulfobacteriota</taxon>
        <taxon>Desulfovibrionia</taxon>
        <taxon>Desulfovibrionales</taxon>
        <taxon>Desulfovibrionaceae</taxon>
    </lineage>
</organism>
<keyword evidence="1" id="KW-0732">Signal</keyword>
<dbReference type="EMBL" id="AP026708">
    <property type="protein sequence ID" value="BDQ34414.1"/>
    <property type="molecule type" value="Genomic_DNA"/>
</dbReference>
<sequence>MTRPRPTSLPALLAALLLLAVAGCTPKTPPGTVLHAPKAAWKSFRANYCVRPEAPAVKVKASLYYSQIRPRKRTNRTLTTLWGDFGGAMRMDVSASIGKLLAHIRENGDGLLVFYPSDNEAYTHVNPVLGATRLGMPFPFSLKVLAAVLAGDFSDLAARGYAAARQIDGNNPGFVFDLKDGLVTRITLDVVGRPVLVEGLTSKSYAGARTWRLEINRYQEPEGKKAPLPNKVTLALDNGEKGVLHIKSRELMLKPWPAESLDLALPDGVEPVRLDNGYNHESTGEIPVIYEDK</sequence>
<accession>A0ABN6RTH0</accession>
<evidence type="ECO:0000313" key="2">
    <source>
        <dbReference type="EMBL" id="BDQ34414.1"/>
    </source>
</evidence>
<evidence type="ECO:0000313" key="3">
    <source>
        <dbReference type="Proteomes" id="UP001061361"/>
    </source>
</evidence>
<protein>
    <recommendedName>
        <fullName evidence="4">DUF4292 domain-containing protein</fullName>
    </recommendedName>
</protein>
<dbReference type="Proteomes" id="UP001061361">
    <property type="component" value="Chromosome"/>
</dbReference>
<name>A0ABN6RTH0_9BACT</name>
<dbReference type="RefSeq" id="WP_264981322.1">
    <property type="nucleotide sequence ID" value="NZ_AP026708.1"/>
</dbReference>
<evidence type="ECO:0008006" key="4">
    <source>
        <dbReference type="Google" id="ProtNLM"/>
    </source>
</evidence>
<proteinExistence type="predicted"/>
<gene>
    <name evidence="2" type="ORF">JCM14722_19560</name>
</gene>
<keyword evidence="3" id="KW-1185">Reference proteome</keyword>
<reference evidence="2" key="1">
    <citation type="submission" date="2022-08" db="EMBL/GenBank/DDBJ databases">
        <title>Genome Sequence of the sulphate-reducing bacterium, Pseudodesulfovibrio portus JCM14722.</title>
        <authorList>
            <person name="Kondo R."/>
            <person name="Kataoka T."/>
        </authorList>
    </citation>
    <scope>NUCLEOTIDE SEQUENCE</scope>
    <source>
        <strain evidence="2">JCM 14722</strain>
    </source>
</reference>
<dbReference type="PROSITE" id="PS51257">
    <property type="entry name" value="PROKAR_LIPOPROTEIN"/>
    <property type="match status" value="1"/>
</dbReference>
<evidence type="ECO:0000256" key="1">
    <source>
        <dbReference type="SAM" id="SignalP"/>
    </source>
</evidence>
<feature type="signal peptide" evidence="1">
    <location>
        <begin position="1"/>
        <end position="22"/>
    </location>
</feature>
<feature type="chain" id="PRO_5045077925" description="DUF4292 domain-containing protein" evidence="1">
    <location>
        <begin position="23"/>
        <end position="293"/>
    </location>
</feature>